<feature type="compositionally biased region" description="Basic and acidic residues" evidence="1">
    <location>
        <begin position="69"/>
        <end position="89"/>
    </location>
</feature>
<protein>
    <submittedName>
        <fullName evidence="2">Uncharacterized protein</fullName>
    </submittedName>
</protein>
<feature type="compositionally biased region" description="Polar residues" evidence="1">
    <location>
        <begin position="139"/>
        <end position="156"/>
    </location>
</feature>
<feature type="compositionally biased region" description="Basic and acidic residues" evidence="1">
    <location>
        <begin position="1"/>
        <end position="21"/>
    </location>
</feature>
<evidence type="ECO:0000256" key="1">
    <source>
        <dbReference type="SAM" id="MobiDB-lite"/>
    </source>
</evidence>
<name>A0A368HAN7_ANCCA</name>
<sequence length="267" mass="29940">MKNRKPKAESRSHDVYDTPKKDRSRSKSKTSESKTVTSSESKKHREKKSKSSADDIVSTKHHKSTKSSHSTEAEKHSRKSKREENEKEAPLPVAKIEPEQHVEDEYSYDFDYEDDFESDDEADDSRTANTGTKRMEENGISSTASSVSDRPATSKQEIIPSSPVVERTESTGNSQTDSLKNSREDIVEETPLLRRLATRQGGRPPDPAPPTKADTKQPSRIASAERRINFSNASVVNQSAIAQADERYRKLRELIGESVLALTDKFC</sequence>
<dbReference type="Proteomes" id="UP000252519">
    <property type="component" value="Unassembled WGS sequence"/>
</dbReference>
<organism evidence="2 3">
    <name type="scientific">Ancylostoma caninum</name>
    <name type="common">Dog hookworm</name>
    <dbReference type="NCBI Taxonomy" id="29170"/>
    <lineage>
        <taxon>Eukaryota</taxon>
        <taxon>Metazoa</taxon>
        <taxon>Ecdysozoa</taxon>
        <taxon>Nematoda</taxon>
        <taxon>Chromadorea</taxon>
        <taxon>Rhabditida</taxon>
        <taxon>Rhabditina</taxon>
        <taxon>Rhabditomorpha</taxon>
        <taxon>Strongyloidea</taxon>
        <taxon>Ancylostomatidae</taxon>
        <taxon>Ancylostomatinae</taxon>
        <taxon>Ancylostoma</taxon>
    </lineage>
</organism>
<feature type="compositionally biased region" description="Polar residues" evidence="1">
    <location>
        <begin position="170"/>
        <end position="179"/>
    </location>
</feature>
<reference evidence="2 3" key="1">
    <citation type="submission" date="2014-10" db="EMBL/GenBank/DDBJ databases">
        <title>Draft genome of the hookworm Ancylostoma caninum.</title>
        <authorList>
            <person name="Mitreva M."/>
        </authorList>
    </citation>
    <scope>NUCLEOTIDE SEQUENCE [LARGE SCALE GENOMIC DNA]</scope>
    <source>
        <strain evidence="2 3">Baltimore</strain>
    </source>
</reference>
<feature type="compositionally biased region" description="Acidic residues" evidence="1">
    <location>
        <begin position="105"/>
        <end position="123"/>
    </location>
</feature>
<feature type="region of interest" description="Disordered" evidence="1">
    <location>
        <begin position="1"/>
        <end position="223"/>
    </location>
</feature>
<evidence type="ECO:0000313" key="3">
    <source>
        <dbReference type="Proteomes" id="UP000252519"/>
    </source>
</evidence>
<proteinExistence type="predicted"/>
<evidence type="ECO:0000313" key="2">
    <source>
        <dbReference type="EMBL" id="RCN52689.1"/>
    </source>
</evidence>
<feature type="compositionally biased region" description="Basic and acidic residues" evidence="1">
    <location>
        <begin position="213"/>
        <end position="223"/>
    </location>
</feature>
<dbReference type="AlphaFoldDB" id="A0A368HAN7"/>
<dbReference type="EMBL" id="JOJR01000005">
    <property type="protein sequence ID" value="RCN52689.1"/>
    <property type="molecule type" value="Genomic_DNA"/>
</dbReference>
<dbReference type="STRING" id="29170.A0A368HAN7"/>
<comment type="caution">
    <text evidence="2">The sequence shown here is derived from an EMBL/GenBank/DDBJ whole genome shotgun (WGS) entry which is preliminary data.</text>
</comment>
<keyword evidence="3" id="KW-1185">Reference proteome</keyword>
<gene>
    <name evidence="2" type="ORF">ANCCAN_01065</name>
</gene>
<accession>A0A368HAN7</accession>